<feature type="non-terminal residue" evidence="1">
    <location>
        <position position="1"/>
    </location>
</feature>
<accession>C5LFY6</accession>
<sequence length="117" mass="13186">AQLLCMERRIQKLEHALEHSAPPRTYAISRAASKKAAVLEAESVIAAAVERMREAHTSLVKNSSSEEIDTLCEVLRETCYQLLMTWRDPEAEQIVQDFTLAPVQPKGCCNECQKEIE</sequence>
<reference evidence="1 2" key="1">
    <citation type="submission" date="2008-07" db="EMBL/GenBank/DDBJ databases">
        <authorList>
            <person name="El-Sayed N."/>
            <person name="Caler E."/>
            <person name="Inman J."/>
            <person name="Amedeo P."/>
            <person name="Hass B."/>
            <person name="Wortman J."/>
        </authorList>
    </citation>
    <scope>NUCLEOTIDE SEQUENCE [LARGE SCALE GENOMIC DNA]</scope>
    <source>
        <strain evidence="2">ATCC 50983 / TXsc</strain>
    </source>
</reference>
<dbReference type="GeneID" id="9037020"/>
<gene>
    <name evidence="1" type="ORF">Pmar_PMAR001877</name>
</gene>
<organism evidence="2">
    <name type="scientific">Perkinsus marinus (strain ATCC 50983 / TXsc)</name>
    <dbReference type="NCBI Taxonomy" id="423536"/>
    <lineage>
        <taxon>Eukaryota</taxon>
        <taxon>Sar</taxon>
        <taxon>Alveolata</taxon>
        <taxon>Perkinsozoa</taxon>
        <taxon>Perkinsea</taxon>
        <taxon>Perkinsida</taxon>
        <taxon>Perkinsidae</taxon>
        <taxon>Perkinsus</taxon>
    </lineage>
</organism>
<evidence type="ECO:0000313" key="1">
    <source>
        <dbReference type="EMBL" id="EER04367.1"/>
    </source>
</evidence>
<protein>
    <submittedName>
        <fullName evidence="1">Uncharacterized protein</fullName>
    </submittedName>
</protein>
<proteinExistence type="predicted"/>
<evidence type="ECO:0000313" key="2">
    <source>
        <dbReference type="Proteomes" id="UP000007800"/>
    </source>
</evidence>
<keyword evidence="2" id="KW-1185">Reference proteome</keyword>
<dbReference type="RefSeq" id="XP_002772551.1">
    <property type="nucleotide sequence ID" value="XM_002772505.1"/>
</dbReference>
<dbReference type="AlphaFoldDB" id="C5LFY6"/>
<name>C5LFY6_PERM5</name>
<feature type="non-terminal residue" evidence="1">
    <location>
        <position position="117"/>
    </location>
</feature>
<dbReference type="EMBL" id="GG681697">
    <property type="protein sequence ID" value="EER04367.1"/>
    <property type="molecule type" value="Genomic_DNA"/>
</dbReference>
<dbReference type="Proteomes" id="UP000007800">
    <property type="component" value="Unassembled WGS sequence"/>
</dbReference>
<dbReference type="InParanoid" id="C5LFY6"/>